<dbReference type="EMBL" id="SLXF01000008">
    <property type="protein sequence ID" value="TCP05922.1"/>
    <property type="molecule type" value="Genomic_DNA"/>
</dbReference>
<dbReference type="EMBL" id="PSNY01000008">
    <property type="protein sequence ID" value="PPE69977.1"/>
    <property type="molecule type" value="Genomic_DNA"/>
</dbReference>
<evidence type="ECO:0000313" key="5">
    <source>
        <dbReference type="Proteomes" id="UP000239406"/>
    </source>
</evidence>
<dbReference type="InterPro" id="IPR012312">
    <property type="entry name" value="Hemerythrin-like"/>
</dbReference>
<dbReference type="OrthoDB" id="5514036at2"/>
<comment type="caution">
    <text evidence="3">The sequence shown here is derived from an EMBL/GenBank/DDBJ whole genome shotgun (WGS) entry which is preliminary data.</text>
</comment>
<dbReference type="PANTHER" id="PTHR35585">
    <property type="entry name" value="HHE DOMAIN PROTEIN (AFU_ORTHOLOGUE AFUA_4G00730)"/>
    <property type="match status" value="1"/>
</dbReference>
<dbReference type="AlphaFoldDB" id="A0A2S5T518"/>
<gene>
    <name evidence="3" type="ORF">C1702_08935</name>
    <name evidence="4" type="ORF">EV676_108155</name>
</gene>
<proteinExistence type="predicted"/>
<dbReference type="Gene3D" id="1.20.120.520">
    <property type="entry name" value="nmb1532 protein domain like"/>
    <property type="match status" value="1"/>
</dbReference>
<dbReference type="Proteomes" id="UP000294772">
    <property type="component" value="Unassembled WGS sequence"/>
</dbReference>
<feature type="domain" description="Hemerythrin-like" evidence="2">
    <location>
        <begin position="3"/>
        <end position="117"/>
    </location>
</feature>
<evidence type="ECO:0000256" key="1">
    <source>
        <dbReference type="SAM" id="MobiDB-lite"/>
    </source>
</evidence>
<evidence type="ECO:0000259" key="2">
    <source>
        <dbReference type="Pfam" id="PF01814"/>
    </source>
</evidence>
<evidence type="ECO:0000313" key="4">
    <source>
        <dbReference type="EMBL" id="TCP05922.1"/>
    </source>
</evidence>
<evidence type="ECO:0000313" key="6">
    <source>
        <dbReference type="Proteomes" id="UP000294772"/>
    </source>
</evidence>
<dbReference type="Pfam" id="PF01814">
    <property type="entry name" value="Hemerythrin"/>
    <property type="match status" value="1"/>
</dbReference>
<feature type="compositionally biased region" description="Polar residues" evidence="1">
    <location>
        <begin position="152"/>
        <end position="161"/>
    </location>
</feature>
<dbReference type="PANTHER" id="PTHR35585:SF1">
    <property type="entry name" value="HHE DOMAIN PROTEIN (AFU_ORTHOLOGUE AFUA_4G00730)"/>
    <property type="match status" value="1"/>
</dbReference>
<reference evidence="4 6" key="2">
    <citation type="submission" date="2019-03" db="EMBL/GenBank/DDBJ databases">
        <title>Genomic Encyclopedia of Type Strains, Phase IV (KMG-IV): sequencing the most valuable type-strain genomes for metagenomic binning, comparative biology and taxonomic classification.</title>
        <authorList>
            <person name="Goeker M."/>
        </authorList>
    </citation>
    <scope>NUCLEOTIDE SEQUENCE [LARGE SCALE GENOMIC DNA]</scope>
    <source>
        <strain evidence="4 6">DSM 15264</strain>
    </source>
</reference>
<keyword evidence="5" id="KW-1185">Reference proteome</keyword>
<reference evidence="3 5" key="1">
    <citation type="submission" date="2018-02" db="EMBL/GenBank/DDBJ databases">
        <title>Reclassifiation of [Polyangium] brachysporum DSM 7029 as Guopingzhaonella breviflexa gen. nov., sp. nov., a member of the family Comamonadaceae.</title>
        <authorList>
            <person name="Tang B."/>
        </authorList>
    </citation>
    <scope>NUCLEOTIDE SEQUENCE [LARGE SCALE GENOMIC DNA]</scope>
    <source>
        <strain evidence="3 5">DSM 15344</strain>
    </source>
</reference>
<accession>A0A2S5T518</accession>
<dbReference type="Proteomes" id="UP000239406">
    <property type="component" value="Unassembled WGS sequence"/>
</dbReference>
<sequence>MDAIELLTRQHREIEERMALVLQDTALRTLHKRFQEVADHLGAHVASEEQVFYPAVKARRTEDVLLESLEEHLSLKRLLADLMQMSPGDAAFEAKFKVLKEQTEHHHEEEEEHLFPQVRKLLDEDQRAALGREMLGFQADLHAQGEPARDMATQTDRAADL</sequence>
<name>A0A2S5T518_9BURK</name>
<dbReference type="RefSeq" id="WP_104357342.1">
    <property type="nucleotide sequence ID" value="NZ_CALFFA010000040.1"/>
</dbReference>
<evidence type="ECO:0000313" key="3">
    <source>
        <dbReference type="EMBL" id="PPE69977.1"/>
    </source>
</evidence>
<organism evidence="3 5">
    <name type="scientific">Caldimonas thermodepolymerans</name>
    <dbReference type="NCBI Taxonomy" id="215580"/>
    <lineage>
        <taxon>Bacteria</taxon>
        <taxon>Pseudomonadati</taxon>
        <taxon>Pseudomonadota</taxon>
        <taxon>Betaproteobacteria</taxon>
        <taxon>Burkholderiales</taxon>
        <taxon>Sphaerotilaceae</taxon>
        <taxon>Caldimonas</taxon>
    </lineage>
</organism>
<feature type="region of interest" description="Disordered" evidence="1">
    <location>
        <begin position="141"/>
        <end position="161"/>
    </location>
</feature>
<protein>
    <submittedName>
        <fullName evidence="4">Hemerythrin HHE cation binding domain-containing protein</fullName>
    </submittedName>
</protein>